<dbReference type="AlphaFoldDB" id="A0AAV0IR99"/>
<evidence type="ECO:0000313" key="3">
    <source>
        <dbReference type="Proteomes" id="UP001154282"/>
    </source>
</evidence>
<sequence length="168" mass="18872">MVKDDHEVGFLSYFTILDDLKMCGFNVLNGDKFCYLKPKTPISDLNGLVQLEDDDDVLSMLSSYKKCRISTFEIYTLSSKHDVLPNLHLDGEVHMDDDSSEDGGTNIGSEHNDTGPQKQKKKTRGPTRCIRIIRLEEGNKLSVEFDEDHQPVGENATSFVAFLGVTVR</sequence>
<evidence type="ECO:0000313" key="2">
    <source>
        <dbReference type="EMBL" id="CAI0400124.1"/>
    </source>
</evidence>
<accession>A0AAV0IR99</accession>
<proteinExistence type="predicted"/>
<evidence type="ECO:0000256" key="1">
    <source>
        <dbReference type="SAM" id="MobiDB-lite"/>
    </source>
</evidence>
<dbReference type="EMBL" id="CAMGYJ010000004">
    <property type="protein sequence ID" value="CAI0400124.1"/>
    <property type="molecule type" value="Genomic_DNA"/>
</dbReference>
<reference evidence="2" key="1">
    <citation type="submission" date="2022-08" db="EMBL/GenBank/DDBJ databases">
        <authorList>
            <person name="Gutierrez-Valencia J."/>
        </authorList>
    </citation>
    <scope>NUCLEOTIDE SEQUENCE</scope>
</reference>
<keyword evidence="3" id="KW-1185">Reference proteome</keyword>
<feature type="region of interest" description="Disordered" evidence="1">
    <location>
        <begin position="92"/>
        <end position="126"/>
    </location>
</feature>
<feature type="non-terminal residue" evidence="2">
    <location>
        <position position="168"/>
    </location>
</feature>
<comment type="caution">
    <text evidence="2">The sequence shown here is derived from an EMBL/GenBank/DDBJ whole genome shotgun (WGS) entry which is preliminary data.</text>
</comment>
<name>A0AAV0IR99_9ROSI</name>
<protein>
    <submittedName>
        <fullName evidence="2">Uncharacterized protein</fullName>
    </submittedName>
</protein>
<dbReference type="Proteomes" id="UP001154282">
    <property type="component" value="Unassembled WGS sequence"/>
</dbReference>
<gene>
    <name evidence="2" type="ORF">LITE_LOCUS10610</name>
</gene>
<organism evidence="2 3">
    <name type="scientific">Linum tenue</name>
    <dbReference type="NCBI Taxonomy" id="586396"/>
    <lineage>
        <taxon>Eukaryota</taxon>
        <taxon>Viridiplantae</taxon>
        <taxon>Streptophyta</taxon>
        <taxon>Embryophyta</taxon>
        <taxon>Tracheophyta</taxon>
        <taxon>Spermatophyta</taxon>
        <taxon>Magnoliopsida</taxon>
        <taxon>eudicotyledons</taxon>
        <taxon>Gunneridae</taxon>
        <taxon>Pentapetalae</taxon>
        <taxon>rosids</taxon>
        <taxon>fabids</taxon>
        <taxon>Malpighiales</taxon>
        <taxon>Linaceae</taxon>
        <taxon>Linum</taxon>
    </lineage>
</organism>